<evidence type="ECO:0000256" key="1">
    <source>
        <dbReference type="ARBA" id="ARBA00011900"/>
    </source>
</evidence>
<dbReference type="InterPro" id="IPR002052">
    <property type="entry name" value="DNA_methylase_N6_adenine_CS"/>
</dbReference>
<name>A0A1I4QJW8_9EURY</name>
<dbReference type="InterPro" id="IPR022749">
    <property type="entry name" value="D12N6_MeTrfase_N"/>
</dbReference>
<dbReference type="InterPro" id="IPR038461">
    <property type="entry name" value="Schlafen_AlbA_2_dom_sf"/>
</dbReference>
<accession>A0A1I4QJW8</accession>
<dbReference type="Pfam" id="PF02384">
    <property type="entry name" value="N6_Mtase"/>
    <property type="match status" value="1"/>
</dbReference>
<dbReference type="Pfam" id="PF04326">
    <property type="entry name" value="SLFN_AlbA_2"/>
    <property type="match status" value="1"/>
</dbReference>
<evidence type="ECO:0000313" key="11">
    <source>
        <dbReference type="Proteomes" id="UP000198535"/>
    </source>
</evidence>
<reference evidence="11" key="1">
    <citation type="submission" date="2016-10" db="EMBL/GenBank/DDBJ databases">
        <authorList>
            <person name="Varghese N."/>
            <person name="Submissions S."/>
        </authorList>
    </citation>
    <scope>NUCLEOTIDE SEQUENCE [LARGE SCALE GENOMIC DNA]</scope>
    <source>
        <strain evidence="11">Mob M</strain>
    </source>
</reference>
<keyword evidence="3" id="KW-0808">Transferase</keyword>
<dbReference type="AlphaFoldDB" id="A0A1I4QJW8"/>
<dbReference type="GO" id="GO:0009307">
    <property type="term" value="P:DNA restriction-modification system"/>
    <property type="evidence" value="ECO:0007669"/>
    <property type="project" value="UniProtKB-KW"/>
</dbReference>
<dbReference type="Gene3D" id="3.30.950.30">
    <property type="entry name" value="Schlafen, AAA domain"/>
    <property type="match status" value="1"/>
</dbReference>
<evidence type="ECO:0000256" key="4">
    <source>
        <dbReference type="ARBA" id="ARBA00022691"/>
    </source>
</evidence>
<dbReference type="GO" id="GO:0008170">
    <property type="term" value="F:N-methyltransferase activity"/>
    <property type="evidence" value="ECO:0007669"/>
    <property type="project" value="InterPro"/>
</dbReference>
<dbReference type="GO" id="GO:0009007">
    <property type="term" value="F:site-specific DNA-methyltransferase (adenine-specific) activity"/>
    <property type="evidence" value="ECO:0007669"/>
    <property type="project" value="UniProtKB-EC"/>
</dbReference>
<dbReference type="PANTHER" id="PTHR42933">
    <property type="entry name" value="SLR6095 PROTEIN"/>
    <property type="match status" value="1"/>
</dbReference>
<dbReference type="InterPro" id="IPR051537">
    <property type="entry name" value="DNA_Adenine_Mtase"/>
</dbReference>
<sequence length="613" mass="68913">MVSQKAVLNLIKKGEDEKLIFKSYSLTKNVNELAGTISSIAGNKGGVLLIGINEENTPEGIEYSKDDENLIIRTCSDTCTPIVSSKVSHIHLEDGCVYHIKIAKTKKNHNSKKKAEIIEDDGTFLFNHLYQACNILRGPVSADEYKTYIFPIMFFKRLSDVYDDEIRTALEESEGDEEFALMPENHRFIIPEDCHWDDIRAKSSNIGSAIQFAMRGIQKENPDTLFGIFDSFDEAEWTNKEKLSDDRLKDLIEHFSSLKLDNNSFSADIMGQAYEYLIKKFADLTKDSAGEFYTPRAVVKLLVKLLDPKAGDTIYDPACGTGGMLIEAKNHIGEQKLTLGKLYGQEKNPSTSAIARMNLFLHGANDFRIVKGDTLRNPVFIASDELKTFDCVIANPPFSLKLWGEDIWVNDPYGRNIFGVPSDSNGDFAWIQHMIKSMSSDTGRMAVVLPHGVLFRGDNEGRIRQKLIESDMLECVIGLAGNLFYGTNLAACILILHRNKVAEHKGKTIMVDGSTIFKAGRAQNFLEDEHVEKLYAWASDWKDVEGICKVVSIDQIKKYEYNLNISHYVEKITTEDSITINEAIKNLKDNVAAAYAAEDKFISLLKREGLFNE</sequence>
<organism evidence="10 11">
    <name type="scientific">Methanolobus profundi</name>
    <dbReference type="NCBI Taxonomy" id="487685"/>
    <lineage>
        <taxon>Archaea</taxon>
        <taxon>Methanobacteriati</taxon>
        <taxon>Methanobacteriota</taxon>
        <taxon>Stenosarchaea group</taxon>
        <taxon>Methanomicrobia</taxon>
        <taxon>Methanosarcinales</taxon>
        <taxon>Methanosarcinaceae</taxon>
        <taxon>Methanolobus</taxon>
    </lineage>
</organism>
<keyword evidence="2" id="KW-0489">Methyltransferase</keyword>
<feature type="domain" description="Schlafen AlbA-2" evidence="8">
    <location>
        <begin position="15"/>
        <end position="116"/>
    </location>
</feature>
<dbReference type="InterPro" id="IPR038333">
    <property type="entry name" value="T1MK-like_N_sf"/>
</dbReference>
<evidence type="ECO:0000256" key="2">
    <source>
        <dbReference type="ARBA" id="ARBA00022603"/>
    </source>
</evidence>
<keyword evidence="11" id="KW-1185">Reference proteome</keyword>
<keyword evidence="4" id="KW-0949">S-adenosyl-L-methionine</keyword>
<dbReference type="STRING" id="487685.SAMN04488696_1060"/>
<dbReference type="Gene3D" id="3.40.50.150">
    <property type="entry name" value="Vaccinia Virus protein VP39"/>
    <property type="match status" value="1"/>
</dbReference>
<dbReference type="PRINTS" id="PR00507">
    <property type="entry name" value="N12N6MTFRASE"/>
</dbReference>
<feature type="domain" description="N6 adenine-specific DNA methyltransferase N-terminal" evidence="9">
    <location>
        <begin position="127"/>
        <end position="255"/>
    </location>
</feature>
<dbReference type="Gene3D" id="1.20.1260.30">
    <property type="match status" value="1"/>
</dbReference>
<evidence type="ECO:0000256" key="6">
    <source>
        <dbReference type="ARBA" id="ARBA00047942"/>
    </source>
</evidence>
<dbReference type="GO" id="GO:0003677">
    <property type="term" value="F:DNA binding"/>
    <property type="evidence" value="ECO:0007669"/>
    <property type="project" value="InterPro"/>
</dbReference>
<gene>
    <name evidence="10" type="ORF">SAMN04488696_1060</name>
</gene>
<proteinExistence type="predicted"/>
<keyword evidence="5" id="KW-0680">Restriction system</keyword>
<dbReference type="RefSeq" id="WP_091934318.1">
    <property type="nucleotide sequence ID" value="NZ_FOUJ01000002.1"/>
</dbReference>
<evidence type="ECO:0000259" key="8">
    <source>
        <dbReference type="Pfam" id="PF04326"/>
    </source>
</evidence>
<dbReference type="EMBL" id="FOUJ01000002">
    <property type="protein sequence ID" value="SFM40324.1"/>
    <property type="molecule type" value="Genomic_DNA"/>
</dbReference>
<dbReference type="InterPro" id="IPR029063">
    <property type="entry name" value="SAM-dependent_MTases_sf"/>
</dbReference>
<dbReference type="EC" id="2.1.1.72" evidence="1"/>
<feature type="domain" description="DNA methylase adenine-specific" evidence="7">
    <location>
        <begin position="267"/>
        <end position="576"/>
    </location>
</feature>
<evidence type="ECO:0000256" key="3">
    <source>
        <dbReference type="ARBA" id="ARBA00022679"/>
    </source>
</evidence>
<dbReference type="SUPFAM" id="SSF53335">
    <property type="entry name" value="S-adenosyl-L-methionine-dependent methyltransferases"/>
    <property type="match status" value="1"/>
</dbReference>
<evidence type="ECO:0000259" key="9">
    <source>
        <dbReference type="Pfam" id="PF12161"/>
    </source>
</evidence>
<dbReference type="InterPro" id="IPR007421">
    <property type="entry name" value="Schlafen_AlbA_2_dom"/>
</dbReference>
<comment type="catalytic activity">
    <reaction evidence="6">
        <text>a 2'-deoxyadenosine in DNA + S-adenosyl-L-methionine = an N(6)-methyl-2'-deoxyadenosine in DNA + S-adenosyl-L-homocysteine + H(+)</text>
        <dbReference type="Rhea" id="RHEA:15197"/>
        <dbReference type="Rhea" id="RHEA-COMP:12418"/>
        <dbReference type="Rhea" id="RHEA-COMP:12419"/>
        <dbReference type="ChEBI" id="CHEBI:15378"/>
        <dbReference type="ChEBI" id="CHEBI:57856"/>
        <dbReference type="ChEBI" id="CHEBI:59789"/>
        <dbReference type="ChEBI" id="CHEBI:90615"/>
        <dbReference type="ChEBI" id="CHEBI:90616"/>
        <dbReference type="EC" id="2.1.1.72"/>
    </reaction>
</comment>
<dbReference type="OrthoDB" id="45790at2157"/>
<evidence type="ECO:0000256" key="5">
    <source>
        <dbReference type="ARBA" id="ARBA00022747"/>
    </source>
</evidence>
<dbReference type="PROSITE" id="PS00092">
    <property type="entry name" value="N6_MTASE"/>
    <property type="match status" value="1"/>
</dbReference>
<dbReference type="GO" id="GO:0032259">
    <property type="term" value="P:methylation"/>
    <property type="evidence" value="ECO:0007669"/>
    <property type="project" value="UniProtKB-KW"/>
</dbReference>
<dbReference type="Proteomes" id="UP000198535">
    <property type="component" value="Unassembled WGS sequence"/>
</dbReference>
<dbReference type="CDD" id="cd02440">
    <property type="entry name" value="AdoMet_MTases"/>
    <property type="match status" value="1"/>
</dbReference>
<dbReference type="Pfam" id="PF12161">
    <property type="entry name" value="HsdM_N"/>
    <property type="match status" value="1"/>
</dbReference>
<protein>
    <recommendedName>
        <fullName evidence="1">site-specific DNA-methyltransferase (adenine-specific)</fullName>
        <ecNumber evidence="1">2.1.1.72</ecNumber>
    </recommendedName>
</protein>
<dbReference type="PANTHER" id="PTHR42933:SF3">
    <property type="entry name" value="TYPE I RESTRICTION ENZYME MJAVIII METHYLASE SUBUNIT"/>
    <property type="match status" value="1"/>
</dbReference>
<evidence type="ECO:0000259" key="7">
    <source>
        <dbReference type="Pfam" id="PF02384"/>
    </source>
</evidence>
<dbReference type="InterPro" id="IPR003356">
    <property type="entry name" value="DNA_methylase_A-5"/>
</dbReference>
<evidence type="ECO:0000313" key="10">
    <source>
        <dbReference type="EMBL" id="SFM40324.1"/>
    </source>
</evidence>